<feature type="compositionally biased region" description="Low complexity" evidence="1">
    <location>
        <begin position="100"/>
        <end position="118"/>
    </location>
</feature>
<dbReference type="EMBL" id="JAUTDP010000020">
    <property type="protein sequence ID" value="KAK3386283.1"/>
    <property type="molecule type" value="Genomic_DNA"/>
</dbReference>
<evidence type="ECO:0000313" key="2">
    <source>
        <dbReference type="EMBL" id="KAK3386283.1"/>
    </source>
</evidence>
<accession>A0AAE0NRA5</accession>
<evidence type="ECO:0000313" key="3">
    <source>
        <dbReference type="Proteomes" id="UP001281003"/>
    </source>
</evidence>
<feature type="compositionally biased region" description="Low complexity" evidence="1">
    <location>
        <begin position="74"/>
        <end position="93"/>
    </location>
</feature>
<gene>
    <name evidence="2" type="ORF">B0T20DRAFT_474141</name>
</gene>
<dbReference type="AlphaFoldDB" id="A0AAE0NRA5"/>
<evidence type="ECO:0000256" key="1">
    <source>
        <dbReference type="SAM" id="MobiDB-lite"/>
    </source>
</evidence>
<feature type="region of interest" description="Disordered" evidence="1">
    <location>
        <begin position="71"/>
        <end position="118"/>
    </location>
</feature>
<keyword evidence="3" id="KW-1185">Reference proteome</keyword>
<protein>
    <submittedName>
        <fullName evidence="2">Uncharacterized protein</fullName>
    </submittedName>
</protein>
<reference evidence="2" key="1">
    <citation type="journal article" date="2023" name="Mol. Phylogenet. Evol.">
        <title>Genome-scale phylogeny and comparative genomics of the fungal order Sordariales.</title>
        <authorList>
            <person name="Hensen N."/>
            <person name="Bonometti L."/>
            <person name="Westerberg I."/>
            <person name="Brannstrom I.O."/>
            <person name="Guillou S."/>
            <person name="Cros-Aarteil S."/>
            <person name="Calhoun S."/>
            <person name="Haridas S."/>
            <person name="Kuo A."/>
            <person name="Mondo S."/>
            <person name="Pangilinan J."/>
            <person name="Riley R."/>
            <person name="LaButti K."/>
            <person name="Andreopoulos B."/>
            <person name="Lipzen A."/>
            <person name="Chen C."/>
            <person name="Yan M."/>
            <person name="Daum C."/>
            <person name="Ng V."/>
            <person name="Clum A."/>
            <person name="Steindorff A."/>
            <person name="Ohm R.A."/>
            <person name="Martin F."/>
            <person name="Silar P."/>
            <person name="Natvig D.O."/>
            <person name="Lalanne C."/>
            <person name="Gautier V."/>
            <person name="Ament-Velasquez S.L."/>
            <person name="Kruys A."/>
            <person name="Hutchinson M.I."/>
            <person name="Powell A.J."/>
            <person name="Barry K."/>
            <person name="Miller A.N."/>
            <person name="Grigoriev I.V."/>
            <person name="Debuchy R."/>
            <person name="Gladieux P."/>
            <person name="Hiltunen Thoren M."/>
            <person name="Johannesson H."/>
        </authorList>
    </citation>
    <scope>NUCLEOTIDE SEQUENCE</scope>
    <source>
        <strain evidence="2">FGSC 1904</strain>
    </source>
</reference>
<feature type="region of interest" description="Disordered" evidence="1">
    <location>
        <begin position="1"/>
        <end position="23"/>
    </location>
</feature>
<proteinExistence type="predicted"/>
<dbReference type="Proteomes" id="UP001281003">
    <property type="component" value="Unassembled WGS sequence"/>
</dbReference>
<sequence length="401" mass="44965">MASSSSTPQGPPRQEEHNWDVSDSANLGITSYVPVQKSTPTNPRPYHRSPSPRQLSLTYLILARQKSLNLDLVTTPPTRSTTTAPRASSSSSTFHHRRLVTTGSTNNPTNNPASTTTTTTTIVGTQEDKKPFPPTTQTTLSQAILTTHHHLLSLQSQRRESAHLASLWQESVLQSQQTIQAIYRRTGFSHSLGPLLPFSQHYNPGGALEEAVNRAMEIEAVASFDRFVQDENGGGYFIDLMGETTLVLDDNEMERARQAVLAVVHAAVGVNGIPPEGGINVEQVAGGFAILARLVREYYILMEFEMTRDGFVEKAAELRNEARRVRRGELKEKRRELGREIRREGRWLRWDYVSWWVEGEDVYGLVRKKPQEEEGEEWEGVEVELAESGWLFEKDVLDGEA</sequence>
<name>A0AAE0NRA5_SORBR</name>
<organism evidence="2 3">
    <name type="scientific">Sordaria brevicollis</name>
    <dbReference type="NCBI Taxonomy" id="83679"/>
    <lineage>
        <taxon>Eukaryota</taxon>
        <taxon>Fungi</taxon>
        <taxon>Dikarya</taxon>
        <taxon>Ascomycota</taxon>
        <taxon>Pezizomycotina</taxon>
        <taxon>Sordariomycetes</taxon>
        <taxon>Sordariomycetidae</taxon>
        <taxon>Sordariales</taxon>
        <taxon>Sordariaceae</taxon>
        <taxon>Sordaria</taxon>
    </lineage>
</organism>
<reference evidence="2" key="2">
    <citation type="submission" date="2023-07" db="EMBL/GenBank/DDBJ databases">
        <authorList>
            <consortium name="Lawrence Berkeley National Laboratory"/>
            <person name="Haridas S."/>
            <person name="Hensen N."/>
            <person name="Bonometti L."/>
            <person name="Westerberg I."/>
            <person name="Brannstrom I.O."/>
            <person name="Guillou S."/>
            <person name="Cros-Aarteil S."/>
            <person name="Calhoun S."/>
            <person name="Kuo A."/>
            <person name="Mondo S."/>
            <person name="Pangilinan J."/>
            <person name="Riley R."/>
            <person name="LaButti K."/>
            <person name="Andreopoulos B."/>
            <person name="Lipzen A."/>
            <person name="Chen C."/>
            <person name="Yanf M."/>
            <person name="Daum C."/>
            <person name="Ng V."/>
            <person name="Clum A."/>
            <person name="Steindorff A."/>
            <person name="Ohm R."/>
            <person name="Martin F."/>
            <person name="Silar P."/>
            <person name="Natvig D."/>
            <person name="Lalanne C."/>
            <person name="Gautier V."/>
            <person name="Ament-velasquez S.L."/>
            <person name="Kruys A."/>
            <person name="Hutchinson M.I."/>
            <person name="Powell A.J."/>
            <person name="Barry K."/>
            <person name="Miller A.N."/>
            <person name="Grigoriev I.V."/>
            <person name="Debuchy R."/>
            <person name="Gladieux P."/>
            <person name="Thoren M.H."/>
            <person name="Johannesson H."/>
        </authorList>
    </citation>
    <scope>NUCLEOTIDE SEQUENCE</scope>
    <source>
        <strain evidence="2">FGSC 1904</strain>
    </source>
</reference>
<comment type="caution">
    <text evidence="2">The sequence shown here is derived from an EMBL/GenBank/DDBJ whole genome shotgun (WGS) entry which is preliminary data.</text>
</comment>